<name>A0AAD9HMW0_9PEZI</name>
<feature type="region of interest" description="Disordered" evidence="1">
    <location>
        <begin position="116"/>
        <end position="156"/>
    </location>
</feature>
<evidence type="ECO:0000313" key="2">
    <source>
        <dbReference type="EMBL" id="KAK2031823.1"/>
    </source>
</evidence>
<reference evidence="2" key="1">
    <citation type="submission" date="2021-06" db="EMBL/GenBank/DDBJ databases">
        <title>Comparative genomics, transcriptomics and evolutionary studies reveal genomic signatures of adaptation to plant cell wall in hemibiotrophic fungi.</title>
        <authorList>
            <consortium name="DOE Joint Genome Institute"/>
            <person name="Baroncelli R."/>
            <person name="Diaz J.F."/>
            <person name="Benocci T."/>
            <person name="Peng M."/>
            <person name="Battaglia E."/>
            <person name="Haridas S."/>
            <person name="Andreopoulos W."/>
            <person name="Labutti K."/>
            <person name="Pangilinan J."/>
            <person name="Floch G.L."/>
            <person name="Makela M.R."/>
            <person name="Henrissat B."/>
            <person name="Grigoriev I.V."/>
            <person name="Crouch J.A."/>
            <person name="De Vries R.P."/>
            <person name="Sukno S.A."/>
            <person name="Thon M.R."/>
        </authorList>
    </citation>
    <scope>NUCLEOTIDE SEQUENCE</scope>
    <source>
        <strain evidence="2">MAFF235873</strain>
    </source>
</reference>
<evidence type="ECO:0000313" key="3">
    <source>
        <dbReference type="Proteomes" id="UP001232148"/>
    </source>
</evidence>
<proteinExistence type="predicted"/>
<evidence type="ECO:0000256" key="1">
    <source>
        <dbReference type="SAM" id="MobiDB-lite"/>
    </source>
</evidence>
<gene>
    <name evidence="2" type="ORF">LX32DRAFT_244810</name>
</gene>
<organism evidence="2 3">
    <name type="scientific">Colletotrichum zoysiae</name>
    <dbReference type="NCBI Taxonomy" id="1216348"/>
    <lineage>
        <taxon>Eukaryota</taxon>
        <taxon>Fungi</taxon>
        <taxon>Dikarya</taxon>
        <taxon>Ascomycota</taxon>
        <taxon>Pezizomycotina</taxon>
        <taxon>Sordariomycetes</taxon>
        <taxon>Hypocreomycetidae</taxon>
        <taxon>Glomerellales</taxon>
        <taxon>Glomerellaceae</taxon>
        <taxon>Colletotrichum</taxon>
        <taxon>Colletotrichum graminicola species complex</taxon>
    </lineage>
</organism>
<dbReference type="AlphaFoldDB" id="A0AAD9HMW0"/>
<feature type="region of interest" description="Disordered" evidence="1">
    <location>
        <begin position="53"/>
        <end position="91"/>
    </location>
</feature>
<comment type="caution">
    <text evidence="2">The sequence shown here is derived from an EMBL/GenBank/DDBJ whole genome shotgun (WGS) entry which is preliminary data.</text>
</comment>
<dbReference type="EMBL" id="MU842836">
    <property type="protein sequence ID" value="KAK2031823.1"/>
    <property type="molecule type" value="Genomic_DNA"/>
</dbReference>
<sequence>MVSLLAWSPRRADQEALLLLCTRQASPQAKADSRAAVGHSHVRGRCRHIISEPRRLRPLRAGSRRAINHPSAVPPNSSRPQQRRRDRQGYPRDAWRLTWSFFSSWARQDKGSSCGLVANRGGDSPSLWPPRATHDDFKTGGMGRKKVSGATSSTES</sequence>
<dbReference type="Proteomes" id="UP001232148">
    <property type="component" value="Unassembled WGS sequence"/>
</dbReference>
<accession>A0AAD9HMW0</accession>
<protein>
    <submittedName>
        <fullName evidence="2">Uncharacterized protein</fullName>
    </submittedName>
</protein>
<keyword evidence="3" id="KW-1185">Reference proteome</keyword>
<feature type="compositionally biased region" description="Basic residues" evidence="1">
    <location>
        <begin position="56"/>
        <end position="67"/>
    </location>
</feature>